<protein>
    <submittedName>
        <fullName evidence="6">Energy-coupling factor transporter transmembrane component T</fullName>
    </submittedName>
</protein>
<evidence type="ECO:0000256" key="2">
    <source>
        <dbReference type="ARBA" id="ARBA00022692"/>
    </source>
</evidence>
<feature type="transmembrane region" description="Helical" evidence="5">
    <location>
        <begin position="137"/>
        <end position="154"/>
    </location>
</feature>
<dbReference type="Pfam" id="PF02361">
    <property type="entry name" value="CbiQ"/>
    <property type="match status" value="1"/>
</dbReference>
<dbReference type="EMBL" id="JBDFRB010000016">
    <property type="protein sequence ID" value="MEN2745681.1"/>
    <property type="molecule type" value="Genomic_DNA"/>
</dbReference>
<reference evidence="6 7" key="1">
    <citation type="submission" date="2024-05" db="EMBL/GenBank/DDBJ databases">
        <title>Sinomonas sp. nov., isolated from a waste landfill.</title>
        <authorList>
            <person name="Zhao Y."/>
        </authorList>
    </citation>
    <scope>NUCLEOTIDE SEQUENCE [LARGE SCALE GENOMIC DNA]</scope>
    <source>
        <strain evidence="6 7">CCTCC AB2014300</strain>
    </source>
</reference>
<feature type="transmembrane region" description="Helical" evidence="5">
    <location>
        <begin position="51"/>
        <end position="73"/>
    </location>
</feature>
<feature type="transmembrane region" description="Helical" evidence="5">
    <location>
        <begin position="99"/>
        <end position="117"/>
    </location>
</feature>
<keyword evidence="2 5" id="KW-0812">Transmembrane</keyword>
<organism evidence="6 7">
    <name type="scientific">Sinomonas halotolerans</name>
    <dbReference type="NCBI Taxonomy" id="1644133"/>
    <lineage>
        <taxon>Bacteria</taxon>
        <taxon>Bacillati</taxon>
        <taxon>Actinomycetota</taxon>
        <taxon>Actinomycetes</taxon>
        <taxon>Micrococcales</taxon>
        <taxon>Micrococcaceae</taxon>
        <taxon>Sinomonas</taxon>
    </lineage>
</organism>
<gene>
    <name evidence="6" type="ORF">ABCQ75_14225</name>
</gene>
<evidence type="ECO:0000256" key="5">
    <source>
        <dbReference type="SAM" id="Phobius"/>
    </source>
</evidence>
<dbReference type="Proteomes" id="UP001422074">
    <property type="component" value="Unassembled WGS sequence"/>
</dbReference>
<comment type="caution">
    <text evidence="6">The sequence shown here is derived from an EMBL/GenBank/DDBJ whole genome shotgun (WGS) entry which is preliminary data.</text>
</comment>
<comment type="subcellular location">
    <subcellularLocation>
        <location evidence="1">Membrane</location>
        <topology evidence="1">Multi-pass membrane protein</topology>
    </subcellularLocation>
</comment>
<evidence type="ECO:0000313" key="7">
    <source>
        <dbReference type="Proteomes" id="UP001422074"/>
    </source>
</evidence>
<proteinExistence type="predicted"/>
<dbReference type="InterPro" id="IPR003339">
    <property type="entry name" value="ABC/ECF_trnsptr_transmembrane"/>
</dbReference>
<evidence type="ECO:0000256" key="3">
    <source>
        <dbReference type="ARBA" id="ARBA00022989"/>
    </source>
</evidence>
<keyword evidence="4 5" id="KW-0472">Membrane</keyword>
<keyword evidence="7" id="KW-1185">Reference proteome</keyword>
<dbReference type="CDD" id="cd16914">
    <property type="entry name" value="EcfT"/>
    <property type="match status" value="1"/>
</dbReference>
<name>A0ABU9X2J7_9MICC</name>
<keyword evidence="3 5" id="KW-1133">Transmembrane helix</keyword>
<evidence type="ECO:0000256" key="4">
    <source>
        <dbReference type="ARBA" id="ARBA00023136"/>
    </source>
</evidence>
<sequence length="254" mass="25508">MAGRLHPFTGLALAGTGAVACLAFPHWAVWTAALGAAAVLAARAGVGRRVAAAAAVVLVPFALWAFGIHGLFFPEGRAVLAELGPARVTAEGLAHAGRTVLRTAALVVVMLAFSAWADVPVLRAALVRRGVPAQLGYVLAGTLGLASTVGARLARIREAQEARGLVIGTAPGARIAAARLQAVPLVLALVEEAAERGTALEARGQGLPGPRTSYVAEPGTGLERAARWVLALSSAAVAAVAVAVEIGAVLGGAR</sequence>
<feature type="transmembrane region" description="Helical" evidence="5">
    <location>
        <begin position="228"/>
        <end position="250"/>
    </location>
</feature>
<evidence type="ECO:0000313" key="6">
    <source>
        <dbReference type="EMBL" id="MEN2745681.1"/>
    </source>
</evidence>
<evidence type="ECO:0000256" key="1">
    <source>
        <dbReference type="ARBA" id="ARBA00004141"/>
    </source>
</evidence>
<dbReference type="RefSeq" id="WP_345886182.1">
    <property type="nucleotide sequence ID" value="NZ_JBDFRB010000016.1"/>
</dbReference>
<accession>A0ABU9X2J7</accession>
<dbReference type="PROSITE" id="PS51257">
    <property type="entry name" value="PROKAR_LIPOPROTEIN"/>
    <property type="match status" value="1"/>
</dbReference>